<dbReference type="PANTHER" id="PTHR38459">
    <property type="entry name" value="PROPHAGE BACTOPRENOL-LINKED GLUCOSE TRANSLOCASE HOMOLOG"/>
    <property type="match status" value="1"/>
</dbReference>
<accession>A0ABQ3X6I6</accession>
<keyword evidence="5 6" id="KW-0472">Membrane</keyword>
<evidence type="ECO:0000259" key="7">
    <source>
        <dbReference type="Pfam" id="PF04138"/>
    </source>
</evidence>
<evidence type="ECO:0000313" key="9">
    <source>
        <dbReference type="Proteomes" id="UP000612282"/>
    </source>
</evidence>
<comment type="similarity">
    <text evidence="2">Belongs to the GtrA family.</text>
</comment>
<feature type="transmembrane region" description="Helical" evidence="6">
    <location>
        <begin position="7"/>
        <end position="28"/>
    </location>
</feature>
<proteinExistence type="inferred from homology"/>
<comment type="subcellular location">
    <subcellularLocation>
        <location evidence="1">Membrane</location>
        <topology evidence="1">Multi-pass membrane protein</topology>
    </subcellularLocation>
</comment>
<keyword evidence="3 6" id="KW-0812">Transmembrane</keyword>
<feature type="domain" description="GtrA/DPMS transmembrane" evidence="7">
    <location>
        <begin position="9"/>
        <end position="135"/>
    </location>
</feature>
<evidence type="ECO:0000256" key="3">
    <source>
        <dbReference type="ARBA" id="ARBA00022692"/>
    </source>
</evidence>
<dbReference type="Pfam" id="PF04138">
    <property type="entry name" value="GtrA_DPMS_TM"/>
    <property type="match status" value="1"/>
</dbReference>
<feature type="transmembrane region" description="Helical" evidence="6">
    <location>
        <begin position="77"/>
        <end position="96"/>
    </location>
</feature>
<feature type="transmembrane region" description="Helical" evidence="6">
    <location>
        <begin position="40"/>
        <end position="57"/>
    </location>
</feature>
<keyword evidence="4 6" id="KW-1133">Transmembrane helix</keyword>
<organism evidence="8 9">
    <name type="scientific">Actinoplanes couchii</name>
    <dbReference type="NCBI Taxonomy" id="403638"/>
    <lineage>
        <taxon>Bacteria</taxon>
        <taxon>Bacillati</taxon>
        <taxon>Actinomycetota</taxon>
        <taxon>Actinomycetes</taxon>
        <taxon>Micromonosporales</taxon>
        <taxon>Micromonosporaceae</taxon>
        <taxon>Actinoplanes</taxon>
    </lineage>
</organism>
<sequence length="149" mass="16093">MPRIGELFRFGAVGGTAFLVDLALYNLLLGQDLETLSAKAVSTTIATTIAFLGNRFWTWRDAGDHAGMARQYTTFFVLNLIGLGISLACLAISHYGLGSVWAPAQSRLADNIAGLGVGTALGTLFRFWSYRRYVFRVDAAPAEQSPASQ</sequence>
<dbReference type="InterPro" id="IPR051401">
    <property type="entry name" value="GtrA_CellWall_Glycosyl"/>
</dbReference>
<dbReference type="PANTHER" id="PTHR38459:SF1">
    <property type="entry name" value="PROPHAGE BACTOPRENOL-LINKED GLUCOSE TRANSLOCASE HOMOLOG"/>
    <property type="match status" value="1"/>
</dbReference>
<dbReference type="InterPro" id="IPR007267">
    <property type="entry name" value="GtrA_DPMS_TM"/>
</dbReference>
<evidence type="ECO:0000256" key="4">
    <source>
        <dbReference type="ARBA" id="ARBA00022989"/>
    </source>
</evidence>
<dbReference type="EMBL" id="BOMG01000037">
    <property type="protein sequence ID" value="GID54132.1"/>
    <property type="molecule type" value="Genomic_DNA"/>
</dbReference>
<name>A0ABQ3X6I6_9ACTN</name>
<evidence type="ECO:0000256" key="5">
    <source>
        <dbReference type="ARBA" id="ARBA00023136"/>
    </source>
</evidence>
<dbReference type="Proteomes" id="UP000612282">
    <property type="component" value="Unassembled WGS sequence"/>
</dbReference>
<evidence type="ECO:0000256" key="6">
    <source>
        <dbReference type="SAM" id="Phobius"/>
    </source>
</evidence>
<reference evidence="8 9" key="1">
    <citation type="submission" date="2021-01" db="EMBL/GenBank/DDBJ databases">
        <title>Whole genome shotgun sequence of Actinoplanes couchii NBRC 106145.</title>
        <authorList>
            <person name="Komaki H."/>
            <person name="Tamura T."/>
        </authorList>
    </citation>
    <scope>NUCLEOTIDE SEQUENCE [LARGE SCALE GENOMIC DNA]</scope>
    <source>
        <strain evidence="8 9">NBRC 106145</strain>
    </source>
</reference>
<evidence type="ECO:0000313" key="8">
    <source>
        <dbReference type="EMBL" id="GID54132.1"/>
    </source>
</evidence>
<comment type="caution">
    <text evidence="8">The sequence shown here is derived from an EMBL/GenBank/DDBJ whole genome shotgun (WGS) entry which is preliminary data.</text>
</comment>
<keyword evidence="9" id="KW-1185">Reference proteome</keyword>
<protein>
    <submittedName>
        <fullName evidence="8">Membrane protein</fullName>
    </submittedName>
</protein>
<evidence type="ECO:0000256" key="2">
    <source>
        <dbReference type="ARBA" id="ARBA00009399"/>
    </source>
</evidence>
<evidence type="ECO:0000256" key="1">
    <source>
        <dbReference type="ARBA" id="ARBA00004141"/>
    </source>
</evidence>
<feature type="transmembrane region" description="Helical" evidence="6">
    <location>
        <begin position="108"/>
        <end position="128"/>
    </location>
</feature>
<gene>
    <name evidence="8" type="ORF">Aco03nite_025360</name>
</gene>